<protein>
    <recommendedName>
        <fullName evidence="1">CxC2-like cysteine cluster KDZ transposase-associated domain-containing protein</fullName>
    </recommendedName>
</protein>
<dbReference type="PANTHER" id="PTHR33096:SF1">
    <property type="entry name" value="CXC1-LIKE CYSTEINE CLUSTER ASSOCIATED WITH KDZ TRANSPOSASES DOMAIN-CONTAINING PROTEIN"/>
    <property type="match status" value="1"/>
</dbReference>
<dbReference type="Pfam" id="PF18758">
    <property type="entry name" value="KDZ"/>
    <property type="match status" value="1"/>
</dbReference>
<dbReference type="EMBL" id="ML170445">
    <property type="protein sequence ID" value="TDL13861.1"/>
    <property type="molecule type" value="Genomic_DNA"/>
</dbReference>
<organism evidence="2 3">
    <name type="scientific">Rickenella mellea</name>
    <dbReference type="NCBI Taxonomy" id="50990"/>
    <lineage>
        <taxon>Eukaryota</taxon>
        <taxon>Fungi</taxon>
        <taxon>Dikarya</taxon>
        <taxon>Basidiomycota</taxon>
        <taxon>Agaricomycotina</taxon>
        <taxon>Agaricomycetes</taxon>
        <taxon>Hymenochaetales</taxon>
        <taxon>Rickenellaceae</taxon>
        <taxon>Rickenella</taxon>
    </lineage>
</organism>
<dbReference type="STRING" id="50990.A0A4Y7PFN4"/>
<sequence>LEAWKPHRDDYLAELLRLEGPGHHRSRSTCATCKANEPQFRCRECFDGGLTCSGCCVKSHTQNPLHVIEKWNGTFFEKITLKSMGLRVQLGHSGLSPCLSARAAPKDFTVIHTNGIHNVAVNFCGCSRSATSAGNAYQQLLRRRWFPATHLQPQTCCTLECLHLFHLLTLQSKISGYDFYQSLASLTDNVGTCPPPDRRRQFMRIVREYKHLTTMKRAGRGHAPGGVAATAPGELAVLCAACPHPGVNLPDNWQDQPPEKQFLYTLSLSMDANFRLKNKMVSTVTHDQPLADGMAYFVPSAPYKEHLLNYTNQEDISSCSGLAALALANTKYSKGYRATGVGNVVCRHQCVMRNGIGDLQKGERYVILELQRINVSSVTQVFISYDIACQWSVNFRKRWEELPDHLGDTASLIRGSGIGKFHEYGHGPKCRDKYSLNYLLGVGRLDGEGVERNWSWINPVAMSTKEMGFGSRQDTLDDHWGAWNFRKLKEMGPTLLRNITHAVPELRQQEAALKELEAVIDLKDLVEWKQMVSDWNADKSKPNPYRLPDSGMSTADIRLALAEEEADDVHISTAAVSGDMSAAGMVSLAIEIEELQYVLVLAQEKKNTIARKLSRLQEMQKIIVPAAAAHMEDAMDLDDSDPRKACLWLPSDFHTAAPQFVYPQHVVEIETRLRHGQCRDALEQLRTQLVVKTRLLIFKAKNVRAQRPNTRARTLIASRDTRIKLITARYRRARQALKSLIGDGDWEKEFRELRDDDVRGLHDPDFTVAGRKRTRSDDTGAPVLGRGYELLPWIWVSADAASAHEGLRVEWAKASARVERWSEEVSLLKEEMRRVLQFLEWRARWWDVRREFMREMSEDFAAGARAYAHEQAKILLDMRTSWITMWQKKNIHPQAEDAADEAEEVEGADIVFDDSEDQPLVEADDEQTEVDVGFTFIDDDEEEEEARELEWEAAFDDAENGDVFATMFA</sequence>
<keyword evidence="3" id="KW-1185">Reference proteome</keyword>
<feature type="domain" description="CxC2-like cysteine cluster KDZ transposase-associated" evidence="1">
    <location>
        <begin position="81"/>
        <end position="191"/>
    </location>
</feature>
<evidence type="ECO:0000313" key="2">
    <source>
        <dbReference type="EMBL" id="TDL13861.1"/>
    </source>
</evidence>
<reference evidence="2 3" key="1">
    <citation type="submission" date="2018-06" db="EMBL/GenBank/DDBJ databases">
        <title>A transcriptomic atlas of mushroom development highlights an independent origin of complex multicellularity.</title>
        <authorList>
            <consortium name="DOE Joint Genome Institute"/>
            <person name="Krizsan K."/>
            <person name="Almasi E."/>
            <person name="Merenyi Z."/>
            <person name="Sahu N."/>
            <person name="Viragh M."/>
            <person name="Koszo T."/>
            <person name="Mondo S."/>
            <person name="Kiss B."/>
            <person name="Balint B."/>
            <person name="Kues U."/>
            <person name="Barry K."/>
            <person name="Hegedus J.C."/>
            <person name="Henrissat B."/>
            <person name="Johnson J."/>
            <person name="Lipzen A."/>
            <person name="Ohm R."/>
            <person name="Nagy I."/>
            <person name="Pangilinan J."/>
            <person name="Yan J."/>
            <person name="Xiong Y."/>
            <person name="Grigoriev I.V."/>
            <person name="Hibbett D.S."/>
            <person name="Nagy L.G."/>
        </authorList>
    </citation>
    <scope>NUCLEOTIDE SEQUENCE [LARGE SCALE GENOMIC DNA]</scope>
    <source>
        <strain evidence="2 3">SZMC22713</strain>
    </source>
</reference>
<dbReference type="AlphaFoldDB" id="A0A4Y7PFN4"/>
<dbReference type="InterPro" id="IPR041457">
    <property type="entry name" value="CxC2_KDZ-assoc"/>
</dbReference>
<accession>A0A4Y7PFN4</accession>
<evidence type="ECO:0000313" key="3">
    <source>
        <dbReference type="Proteomes" id="UP000294933"/>
    </source>
</evidence>
<dbReference type="OrthoDB" id="3214502at2759"/>
<feature type="non-terminal residue" evidence="2">
    <location>
        <position position="1"/>
    </location>
</feature>
<dbReference type="VEuPathDB" id="FungiDB:BD410DRAFT_734767"/>
<dbReference type="Pfam" id="PF18803">
    <property type="entry name" value="CxC2"/>
    <property type="match status" value="1"/>
</dbReference>
<dbReference type="Proteomes" id="UP000294933">
    <property type="component" value="Unassembled WGS sequence"/>
</dbReference>
<dbReference type="InterPro" id="IPR040521">
    <property type="entry name" value="KDZ"/>
</dbReference>
<proteinExistence type="predicted"/>
<gene>
    <name evidence="2" type="ORF">BD410DRAFT_734767</name>
</gene>
<name>A0A4Y7PFN4_9AGAM</name>
<dbReference type="PANTHER" id="PTHR33096">
    <property type="entry name" value="CXC2 DOMAIN-CONTAINING PROTEIN"/>
    <property type="match status" value="1"/>
</dbReference>
<evidence type="ECO:0000259" key="1">
    <source>
        <dbReference type="Pfam" id="PF18803"/>
    </source>
</evidence>